<gene>
    <name evidence="1" type="ORF">Esi_0046_0139</name>
</gene>
<organism evidence="1 2">
    <name type="scientific">Ectocarpus siliculosus</name>
    <name type="common">Brown alga</name>
    <name type="synonym">Conferva siliculosa</name>
    <dbReference type="NCBI Taxonomy" id="2880"/>
    <lineage>
        <taxon>Eukaryota</taxon>
        <taxon>Sar</taxon>
        <taxon>Stramenopiles</taxon>
        <taxon>Ochrophyta</taxon>
        <taxon>PX clade</taxon>
        <taxon>Phaeophyceae</taxon>
        <taxon>Ectocarpales</taxon>
        <taxon>Ectocarpaceae</taxon>
        <taxon>Ectocarpus</taxon>
    </lineage>
</organism>
<dbReference type="Proteomes" id="UP000002630">
    <property type="component" value="Linkage Group LG18"/>
</dbReference>
<evidence type="ECO:0000313" key="1">
    <source>
        <dbReference type="EMBL" id="CBJ48741.1"/>
    </source>
</evidence>
<dbReference type="AlphaFoldDB" id="D7G215"/>
<keyword evidence="2" id="KW-1185">Reference proteome</keyword>
<accession>D7G215</accession>
<evidence type="ECO:0000313" key="2">
    <source>
        <dbReference type="Proteomes" id="UP000002630"/>
    </source>
</evidence>
<name>D7G215_ECTSI</name>
<dbReference type="EMBL" id="FN649743">
    <property type="protein sequence ID" value="CBJ48741.1"/>
    <property type="molecule type" value="Genomic_DNA"/>
</dbReference>
<protein>
    <submittedName>
        <fullName evidence="1">Uncharacterized protein</fullName>
    </submittedName>
</protein>
<proteinExistence type="predicted"/>
<reference evidence="1 2" key="1">
    <citation type="journal article" date="2010" name="Nature">
        <title>The Ectocarpus genome and the independent evolution of multicellularity in brown algae.</title>
        <authorList>
            <person name="Cock J.M."/>
            <person name="Sterck L."/>
            <person name="Rouze P."/>
            <person name="Scornet D."/>
            <person name="Allen A.E."/>
            <person name="Amoutzias G."/>
            <person name="Anthouard V."/>
            <person name="Artiguenave F."/>
            <person name="Aury J.M."/>
            <person name="Badger J.H."/>
            <person name="Beszteri B."/>
            <person name="Billiau K."/>
            <person name="Bonnet E."/>
            <person name="Bothwell J.H."/>
            <person name="Bowler C."/>
            <person name="Boyen C."/>
            <person name="Brownlee C."/>
            <person name="Carrano C.J."/>
            <person name="Charrier B."/>
            <person name="Cho G.Y."/>
            <person name="Coelho S.M."/>
            <person name="Collen J."/>
            <person name="Corre E."/>
            <person name="Da Silva C."/>
            <person name="Delage L."/>
            <person name="Delaroque N."/>
            <person name="Dittami S.M."/>
            <person name="Doulbeau S."/>
            <person name="Elias M."/>
            <person name="Farnham G."/>
            <person name="Gachon C.M."/>
            <person name="Gschloessl B."/>
            <person name="Heesch S."/>
            <person name="Jabbari K."/>
            <person name="Jubin C."/>
            <person name="Kawai H."/>
            <person name="Kimura K."/>
            <person name="Kloareg B."/>
            <person name="Kupper F.C."/>
            <person name="Lang D."/>
            <person name="Le Bail A."/>
            <person name="Leblanc C."/>
            <person name="Lerouge P."/>
            <person name="Lohr M."/>
            <person name="Lopez P.J."/>
            <person name="Martens C."/>
            <person name="Maumus F."/>
            <person name="Michel G."/>
            <person name="Miranda-Saavedra D."/>
            <person name="Morales J."/>
            <person name="Moreau H."/>
            <person name="Motomura T."/>
            <person name="Nagasato C."/>
            <person name="Napoli C.A."/>
            <person name="Nelson D.R."/>
            <person name="Nyvall-Collen P."/>
            <person name="Peters A.F."/>
            <person name="Pommier C."/>
            <person name="Potin P."/>
            <person name="Poulain J."/>
            <person name="Quesneville H."/>
            <person name="Read B."/>
            <person name="Rensing S.A."/>
            <person name="Ritter A."/>
            <person name="Rousvoal S."/>
            <person name="Samanta M."/>
            <person name="Samson G."/>
            <person name="Schroeder D.C."/>
            <person name="Segurens B."/>
            <person name="Strittmatter M."/>
            <person name="Tonon T."/>
            <person name="Tregear J.W."/>
            <person name="Valentin K."/>
            <person name="von Dassow P."/>
            <person name="Yamagishi T."/>
            <person name="Van de Peer Y."/>
            <person name="Wincker P."/>
        </authorList>
    </citation>
    <scope>NUCLEOTIDE SEQUENCE [LARGE SCALE GENOMIC DNA]</scope>
    <source>
        <strain evidence="2">Ec32 / CCAP1310/4</strain>
    </source>
</reference>
<sequence>MENWCEYVSQDGEIRNILQFFCECEDLDETFTNLVSASSAMSSTTASPPGWKRVLDVAQDRARVGYGGTSGAIPMHMDTTCTP</sequence>
<dbReference type="OrthoDB" id="10321876at2759"/>
<dbReference type="EMBL" id="FN648663">
    <property type="protein sequence ID" value="CBJ48741.1"/>
    <property type="molecule type" value="Genomic_DNA"/>
</dbReference>
<dbReference type="InParanoid" id="D7G215"/>